<proteinExistence type="predicted"/>
<sequence>MGNLFSRSIPTCDQQMSAAPLRVVDNRPCKRARRTPPRATAFDALHVLSVADDHLSAECIEVLECTRDVEDVVVTYNSYDHDVTSTCGLSLAAAIDLEVEKWQERLRRERPYYPDAIIDHQPGAVVFKNESTARVELNIEDENPVSAVPRPQQGREEALHQQIQLLMAERDASKAAAEAAHHALEQQRADKSAAAALHAAGRQLSSAGAHCPQAPQQEPGAEPAHDGPEDGFFLQDGYRPYLQLSMPDPISRYYAVQGGLYQQAQEALAALVPGYRLYACSSCSSDMLNLVCNTGVHLGGNKRRYASGCTAPRGANERRAGDRRIRC</sequence>
<feature type="compositionally biased region" description="Basic and acidic residues" evidence="1">
    <location>
        <begin position="174"/>
        <end position="191"/>
    </location>
</feature>
<feature type="compositionally biased region" description="Low complexity" evidence="1">
    <location>
        <begin position="212"/>
        <end position="222"/>
    </location>
</feature>
<gene>
    <name evidence="2" type="ORF">JKP88DRAFT_266544</name>
</gene>
<comment type="caution">
    <text evidence="2">The sequence shown here is derived from an EMBL/GenBank/DDBJ whole genome shotgun (WGS) entry which is preliminary data.</text>
</comment>
<organism evidence="2 3">
    <name type="scientific">Tribonema minus</name>
    <dbReference type="NCBI Taxonomy" id="303371"/>
    <lineage>
        <taxon>Eukaryota</taxon>
        <taxon>Sar</taxon>
        <taxon>Stramenopiles</taxon>
        <taxon>Ochrophyta</taxon>
        <taxon>PX clade</taxon>
        <taxon>Xanthophyceae</taxon>
        <taxon>Tribonematales</taxon>
        <taxon>Tribonemataceae</taxon>
        <taxon>Tribonema</taxon>
    </lineage>
</organism>
<name>A0A835ZE97_9STRA</name>
<dbReference type="AlphaFoldDB" id="A0A835ZE97"/>
<dbReference type="Proteomes" id="UP000664859">
    <property type="component" value="Unassembled WGS sequence"/>
</dbReference>
<evidence type="ECO:0000313" key="3">
    <source>
        <dbReference type="Proteomes" id="UP000664859"/>
    </source>
</evidence>
<protein>
    <submittedName>
        <fullName evidence="2">Uncharacterized protein</fullName>
    </submittedName>
</protein>
<dbReference type="EMBL" id="JAFCMP010000019">
    <property type="protein sequence ID" value="KAG5191473.1"/>
    <property type="molecule type" value="Genomic_DNA"/>
</dbReference>
<feature type="region of interest" description="Disordered" evidence="1">
    <location>
        <begin position="174"/>
        <end position="232"/>
    </location>
</feature>
<keyword evidence="3" id="KW-1185">Reference proteome</keyword>
<evidence type="ECO:0000313" key="2">
    <source>
        <dbReference type="EMBL" id="KAG5191473.1"/>
    </source>
</evidence>
<reference evidence="2" key="1">
    <citation type="submission" date="2021-02" db="EMBL/GenBank/DDBJ databases">
        <title>First Annotated Genome of the Yellow-green Alga Tribonema minus.</title>
        <authorList>
            <person name="Mahan K.M."/>
        </authorList>
    </citation>
    <scope>NUCLEOTIDE SEQUENCE</scope>
    <source>
        <strain evidence="2">UTEX B ZZ1240</strain>
    </source>
</reference>
<evidence type="ECO:0000256" key="1">
    <source>
        <dbReference type="SAM" id="MobiDB-lite"/>
    </source>
</evidence>
<accession>A0A835ZE97</accession>